<proteinExistence type="predicted"/>
<feature type="region of interest" description="Disordered" evidence="1">
    <location>
        <begin position="1"/>
        <end position="42"/>
    </location>
</feature>
<organism evidence="2 3">
    <name type="scientific">Brassica cretica</name>
    <name type="common">Mustard</name>
    <dbReference type="NCBI Taxonomy" id="69181"/>
    <lineage>
        <taxon>Eukaryota</taxon>
        <taxon>Viridiplantae</taxon>
        <taxon>Streptophyta</taxon>
        <taxon>Embryophyta</taxon>
        <taxon>Tracheophyta</taxon>
        <taxon>Spermatophyta</taxon>
        <taxon>Magnoliopsida</taxon>
        <taxon>eudicotyledons</taxon>
        <taxon>Gunneridae</taxon>
        <taxon>Pentapetalae</taxon>
        <taxon>rosids</taxon>
        <taxon>malvids</taxon>
        <taxon>Brassicales</taxon>
        <taxon>Brassicaceae</taxon>
        <taxon>Brassiceae</taxon>
        <taxon>Brassica</taxon>
    </lineage>
</organism>
<keyword evidence="3" id="KW-1185">Reference proteome</keyword>
<reference evidence="2 3" key="1">
    <citation type="journal article" date="2020" name="BMC Genomics">
        <title>Intraspecific diversification of the crop wild relative Brassica cretica Lam. using demographic model selection.</title>
        <authorList>
            <person name="Kioukis A."/>
            <person name="Michalopoulou V.A."/>
            <person name="Briers L."/>
            <person name="Pirintsos S."/>
            <person name="Studholme D.J."/>
            <person name="Pavlidis P."/>
            <person name="Sarris P.F."/>
        </authorList>
    </citation>
    <scope>NUCLEOTIDE SEQUENCE [LARGE SCALE GENOMIC DNA]</scope>
    <source>
        <strain evidence="3">cv. PFS-1207/04</strain>
    </source>
</reference>
<gene>
    <name evidence="2" type="ORF">DY000_02040735</name>
</gene>
<evidence type="ECO:0000313" key="2">
    <source>
        <dbReference type="EMBL" id="KAF3527953.1"/>
    </source>
</evidence>
<name>A0ABQ7B688_BRACR</name>
<evidence type="ECO:0000313" key="3">
    <source>
        <dbReference type="Proteomes" id="UP000266723"/>
    </source>
</evidence>
<protein>
    <submittedName>
        <fullName evidence="2">Uncharacterized protein</fullName>
    </submittedName>
</protein>
<accession>A0ABQ7B688</accession>
<dbReference type="Proteomes" id="UP000266723">
    <property type="component" value="Unassembled WGS sequence"/>
</dbReference>
<dbReference type="EMBL" id="QGKV02001507">
    <property type="protein sequence ID" value="KAF3527953.1"/>
    <property type="molecule type" value="Genomic_DNA"/>
</dbReference>
<comment type="caution">
    <text evidence="2">The sequence shown here is derived from an EMBL/GenBank/DDBJ whole genome shotgun (WGS) entry which is preliminary data.</text>
</comment>
<evidence type="ECO:0000256" key="1">
    <source>
        <dbReference type="SAM" id="MobiDB-lite"/>
    </source>
</evidence>
<sequence length="176" mass="18930">MNKAGYCIDFGEGGGPRDRTRRTPLRRTGIPLSGDPEVGDMPGASLRQNIAPVILRSRVPLSPEPHSKPVGGPVPLLQAGGACVEAGLDAGVNFVERFRMSSGLLKIISRLAALQLSLLALLRDLHSLKLSSTFQICRMKSKPDLAPDSSSIGGRVSSKKQRYGVDCWGEKRILRS</sequence>